<dbReference type="Proteomes" id="UP000254467">
    <property type="component" value="Unassembled WGS sequence"/>
</dbReference>
<dbReference type="GO" id="GO:0016020">
    <property type="term" value="C:membrane"/>
    <property type="evidence" value="ECO:0007669"/>
    <property type="project" value="InterPro"/>
</dbReference>
<sequence length="133" mass="14968">MHVIGYIFWLIKEIFVAGFDAAWKGLKPTNELNPVVIYYPLRVTSDWELFWFSVSVTATPTTLSLGFREPTKEGDPRILIVQSAFGSDPLDDIASFADMEERMAPRVKDTPLDPTTVYYEYPAADITASGKEV</sequence>
<dbReference type="NCBIfam" id="NF009297">
    <property type="entry name" value="PRK12654.1"/>
    <property type="match status" value="1"/>
</dbReference>
<dbReference type="Pfam" id="PF01899">
    <property type="entry name" value="MNHE"/>
    <property type="match status" value="1"/>
</dbReference>
<accession>A0A376CMB9</accession>
<dbReference type="InterPro" id="IPR002758">
    <property type="entry name" value="Cation_antiport_E"/>
</dbReference>
<gene>
    <name evidence="1" type="primary">mnhE</name>
    <name evidence="1" type="ORF">NCTC11862_01217</name>
</gene>
<reference evidence="1 2" key="1">
    <citation type="submission" date="2018-06" db="EMBL/GenBank/DDBJ databases">
        <authorList>
            <consortium name="Pathogen Informatics"/>
            <person name="Doyle S."/>
        </authorList>
    </citation>
    <scope>NUCLEOTIDE SEQUENCE [LARGE SCALE GENOMIC DNA]</scope>
    <source>
        <strain evidence="1 2">NCTC11862</strain>
    </source>
</reference>
<evidence type="ECO:0000313" key="2">
    <source>
        <dbReference type="Proteomes" id="UP000254467"/>
    </source>
</evidence>
<organism evidence="1 2">
    <name type="scientific">Corynebacterium pilosum</name>
    <dbReference type="NCBI Taxonomy" id="35756"/>
    <lineage>
        <taxon>Bacteria</taxon>
        <taxon>Bacillati</taxon>
        <taxon>Actinomycetota</taxon>
        <taxon>Actinomycetes</taxon>
        <taxon>Mycobacteriales</taxon>
        <taxon>Corynebacteriaceae</taxon>
        <taxon>Corynebacterium</taxon>
    </lineage>
</organism>
<dbReference type="GO" id="GO:0008324">
    <property type="term" value="F:monoatomic cation transmembrane transporter activity"/>
    <property type="evidence" value="ECO:0007669"/>
    <property type="project" value="InterPro"/>
</dbReference>
<evidence type="ECO:0000313" key="1">
    <source>
        <dbReference type="EMBL" id="STC69425.1"/>
    </source>
</evidence>
<proteinExistence type="predicted"/>
<dbReference type="EMBL" id="UFXQ01000001">
    <property type="protein sequence ID" value="STC69425.1"/>
    <property type="molecule type" value="Genomic_DNA"/>
</dbReference>
<protein>
    <submittedName>
        <fullName evidence="1">Monovalent cation/H+ antiporter subunit E</fullName>
    </submittedName>
</protein>
<dbReference type="STRING" id="35756.GCA_001044155_01054"/>
<keyword evidence="2" id="KW-1185">Reference proteome</keyword>
<dbReference type="OrthoDB" id="4410626at2"/>
<dbReference type="RefSeq" id="WP_018581250.1">
    <property type="nucleotide sequence ID" value="NZ_LDYD01000006.1"/>
</dbReference>
<dbReference type="AlphaFoldDB" id="A0A376CMB9"/>
<name>A0A376CMB9_9CORY</name>